<organism evidence="2 3">
    <name type="scientific">Aurantiacibacter gilvus</name>
    <dbReference type="NCBI Taxonomy" id="3139141"/>
    <lineage>
        <taxon>Bacteria</taxon>
        <taxon>Pseudomonadati</taxon>
        <taxon>Pseudomonadota</taxon>
        <taxon>Alphaproteobacteria</taxon>
        <taxon>Sphingomonadales</taxon>
        <taxon>Erythrobacteraceae</taxon>
        <taxon>Aurantiacibacter</taxon>
    </lineage>
</organism>
<keyword evidence="1" id="KW-0472">Membrane</keyword>
<accession>A0ABU9IEI8</accession>
<dbReference type="Proteomes" id="UP001497045">
    <property type="component" value="Unassembled WGS sequence"/>
</dbReference>
<comment type="caution">
    <text evidence="2">The sequence shown here is derived from an EMBL/GenBank/DDBJ whole genome shotgun (WGS) entry which is preliminary data.</text>
</comment>
<keyword evidence="1" id="KW-0812">Transmembrane</keyword>
<keyword evidence="1" id="KW-1133">Transmembrane helix</keyword>
<dbReference type="InterPro" id="IPR010865">
    <property type="entry name" value="DUF1499"/>
</dbReference>
<evidence type="ECO:0000313" key="3">
    <source>
        <dbReference type="Proteomes" id="UP001497045"/>
    </source>
</evidence>
<feature type="transmembrane region" description="Helical" evidence="1">
    <location>
        <begin position="93"/>
        <end position="111"/>
    </location>
</feature>
<keyword evidence="3" id="KW-1185">Reference proteome</keyword>
<gene>
    <name evidence="2" type="ORF">AAEO60_09185</name>
</gene>
<evidence type="ECO:0000313" key="2">
    <source>
        <dbReference type="EMBL" id="MEL1250843.1"/>
    </source>
</evidence>
<dbReference type="RefSeq" id="WP_341673350.1">
    <property type="nucleotide sequence ID" value="NZ_JBBYHV010000001.1"/>
</dbReference>
<protein>
    <submittedName>
        <fullName evidence="2">DUF1499 domain-containing protein</fullName>
    </submittedName>
</protein>
<name>A0ABU9IEI8_9SPHN</name>
<feature type="transmembrane region" description="Helical" evidence="1">
    <location>
        <begin position="64"/>
        <end position="87"/>
    </location>
</feature>
<feature type="transmembrane region" description="Helical" evidence="1">
    <location>
        <begin position="31"/>
        <end position="52"/>
    </location>
</feature>
<dbReference type="Pfam" id="PF07386">
    <property type="entry name" value="DUF1499"/>
    <property type="match status" value="1"/>
</dbReference>
<proteinExistence type="predicted"/>
<dbReference type="EMBL" id="JBBYHV010000001">
    <property type="protein sequence ID" value="MEL1250843.1"/>
    <property type="molecule type" value="Genomic_DNA"/>
</dbReference>
<sequence length="263" mass="27827">MADAVETEGAEAPPPAGETLSPRWPLWLSNFALGGAILVVIYALGGLTLARYDMIAKIDGFRAFMQTMIPAAVVGGVAILAIVFAVWRKSAGKVKAGIAVVLSATLLLVMYTQVMLPAGKVPPIHDISTDLGDMPQFTALDVDNPVSTGPFSEEEWRAFHEGAYSDIGPIVIDKAPAAVLADAQALAEARGWEIAGYDAEAGRLEATATAGYLRFYDDVVVEVTPVTDGSTRVDMRSVSRVGVSDLGYNAARIREFLADLQAA</sequence>
<reference evidence="2 3" key="1">
    <citation type="submission" date="2024-04" db="EMBL/GenBank/DDBJ databases">
        <title>Aurantiacibacter sp. DGU6 16S ribosomal RNA gene Genome sequencing and assembly.</title>
        <authorList>
            <person name="Park S."/>
        </authorList>
    </citation>
    <scope>NUCLEOTIDE SEQUENCE [LARGE SCALE GENOMIC DNA]</scope>
    <source>
        <strain evidence="2 3">DGU6</strain>
    </source>
</reference>
<evidence type="ECO:0000256" key="1">
    <source>
        <dbReference type="SAM" id="Phobius"/>
    </source>
</evidence>